<organism evidence="4">
    <name type="scientific">marine sediment metagenome</name>
    <dbReference type="NCBI Taxonomy" id="412755"/>
    <lineage>
        <taxon>unclassified sequences</taxon>
        <taxon>metagenomes</taxon>
        <taxon>ecological metagenomes</taxon>
    </lineage>
</organism>
<sequence length="268" mass="29712">PVACIVMSHGFGGTKDMILESYALRFVEAGMAVLSFDYRYFGESEGEPRQLFMISYQLEDYKAAIEYARNLKEIDSDKIALWGTSASGGYGVVIAAKDKKIACIVGQCPALDSQEDGKLALKREGIGFFLGLFVHAQRDMGRSRFGLSPHKIPIVGRPGTLAMIRAPGAFDGYSKFVSASFVNEVCARLLLRTHGHNPIDYAKDIQCPVLLQICEKDNLVSKNSYLKTAKILGNYAEVKKYPIGHFDIYMGENFEKAVNDQIKGEFRP</sequence>
<dbReference type="InterPro" id="IPR029058">
    <property type="entry name" value="AB_hydrolase_fold"/>
</dbReference>
<dbReference type="PANTHER" id="PTHR22946:SF9">
    <property type="entry name" value="POLYKETIDE TRANSFERASE AF380"/>
    <property type="match status" value="1"/>
</dbReference>
<dbReference type="InterPro" id="IPR050261">
    <property type="entry name" value="FrsA_esterase"/>
</dbReference>
<evidence type="ECO:0000259" key="3">
    <source>
        <dbReference type="Pfam" id="PF00561"/>
    </source>
</evidence>
<name>X1EEE6_9ZZZZ</name>
<dbReference type="SUPFAM" id="SSF53474">
    <property type="entry name" value="alpha/beta-Hydrolases"/>
    <property type="match status" value="1"/>
</dbReference>
<comment type="similarity">
    <text evidence="2">Belongs to the AB hydrolase superfamily. FUS2 hydrolase family.</text>
</comment>
<feature type="non-terminal residue" evidence="4">
    <location>
        <position position="1"/>
    </location>
</feature>
<dbReference type="EMBL" id="BARU01004155">
    <property type="protein sequence ID" value="GAH18735.1"/>
    <property type="molecule type" value="Genomic_DNA"/>
</dbReference>
<dbReference type="PANTHER" id="PTHR22946">
    <property type="entry name" value="DIENELACTONE HYDROLASE DOMAIN-CONTAINING PROTEIN-RELATED"/>
    <property type="match status" value="1"/>
</dbReference>
<dbReference type="AlphaFoldDB" id="X1EEE6"/>
<gene>
    <name evidence="4" type="ORF">S03H2_08519</name>
</gene>
<evidence type="ECO:0000256" key="2">
    <source>
        <dbReference type="ARBA" id="ARBA00038115"/>
    </source>
</evidence>
<dbReference type="Pfam" id="PF00561">
    <property type="entry name" value="Abhydrolase_1"/>
    <property type="match status" value="1"/>
</dbReference>
<accession>X1EEE6</accession>
<dbReference type="Gene3D" id="3.40.50.1820">
    <property type="entry name" value="alpha/beta hydrolase"/>
    <property type="match status" value="1"/>
</dbReference>
<dbReference type="InterPro" id="IPR000073">
    <property type="entry name" value="AB_hydrolase_1"/>
</dbReference>
<comment type="caution">
    <text evidence="4">The sequence shown here is derived from an EMBL/GenBank/DDBJ whole genome shotgun (WGS) entry which is preliminary data.</text>
</comment>
<protein>
    <recommendedName>
        <fullName evidence="3">AB hydrolase-1 domain-containing protein</fullName>
    </recommendedName>
</protein>
<evidence type="ECO:0000256" key="1">
    <source>
        <dbReference type="ARBA" id="ARBA00022801"/>
    </source>
</evidence>
<reference evidence="4" key="1">
    <citation type="journal article" date="2014" name="Front. Microbiol.">
        <title>High frequency of phylogenetically diverse reductive dehalogenase-homologous genes in deep subseafloor sedimentary metagenomes.</title>
        <authorList>
            <person name="Kawai M."/>
            <person name="Futagami T."/>
            <person name="Toyoda A."/>
            <person name="Takaki Y."/>
            <person name="Nishi S."/>
            <person name="Hori S."/>
            <person name="Arai W."/>
            <person name="Tsubouchi T."/>
            <person name="Morono Y."/>
            <person name="Uchiyama I."/>
            <person name="Ito T."/>
            <person name="Fujiyama A."/>
            <person name="Inagaki F."/>
            <person name="Takami H."/>
        </authorList>
    </citation>
    <scope>NUCLEOTIDE SEQUENCE</scope>
    <source>
        <strain evidence="4">Expedition CK06-06</strain>
    </source>
</reference>
<dbReference type="GO" id="GO:0016788">
    <property type="term" value="F:hydrolase activity, acting on ester bonds"/>
    <property type="evidence" value="ECO:0007669"/>
    <property type="project" value="UniProtKB-ARBA"/>
</dbReference>
<evidence type="ECO:0000313" key="4">
    <source>
        <dbReference type="EMBL" id="GAH18735.1"/>
    </source>
</evidence>
<keyword evidence="1" id="KW-0378">Hydrolase</keyword>
<feature type="domain" description="AB hydrolase-1" evidence="3">
    <location>
        <begin position="5"/>
        <end position="113"/>
    </location>
</feature>
<feature type="non-terminal residue" evidence="4">
    <location>
        <position position="268"/>
    </location>
</feature>
<proteinExistence type="inferred from homology"/>